<evidence type="ECO:0000256" key="1">
    <source>
        <dbReference type="SAM" id="MobiDB-lite"/>
    </source>
</evidence>
<gene>
    <name evidence="2" type="ORF">T265_03727</name>
</gene>
<reference evidence="2 3" key="1">
    <citation type="submission" date="2013-11" db="EMBL/GenBank/DDBJ databases">
        <title>Opisthorchis viverrini - life in the bile duct.</title>
        <authorList>
            <person name="Young N.D."/>
            <person name="Nagarajan N."/>
            <person name="Lin S.J."/>
            <person name="Korhonen P.K."/>
            <person name="Jex A.R."/>
            <person name="Hall R.S."/>
            <person name="Safavi-Hemami H."/>
            <person name="Kaewkong W."/>
            <person name="Bertrand D."/>
            <person name="Gao S."/>
            <person name="Seet Q."/>
            <person name="Wongkham S."/>
            <person name="Teh B.T."/>
            <person name="Wongkham C."/>
            <person name="Intapan P.M."/>
            <person name="Maleewong W."/>
            <person name="Yang X."/>
            <person name="Hu M."/>
            <person name="Wang Z."/>
            <person name="Hofmann A."/>
            <person name="Sternberg P.W."/>
            <person name="Tan P."/>
            <person name="Wang J."/>
            <person name="Gasser R.B."/>
        </authorList>
    </citation>
    <scope>NUCLEOTIDE SEQUENCE [LARGE SCALE GENOMIC DNA]</scope>
</reference>
<sequence>MVMCLDLSIGLFWWSNRKFVPPSGSTFARSTPQASSNNNKNCKHRHSVVRNNSRIQTNSKFKPRTDSRASNPSTRHFTDRNLNPMAQKFGKCESCGQNHSRYSCPHRRAKCFICCKTGHIQLICKYKKVCHLTSDHNTDVKAAFENISTLSPSFLSQNSSHAFKTLTSASGQKHDFIVDTGSVEPIIPPSDLNAFYLSVVIVHKDVTIRGNTGHSVPLIGSCSTPVSLHKGTSTDCKFLVSTSGPSITGLKILRSLQNSIT</sequence>
<feature type="region of interest" description="Disordered" evidence="1">
    <location>
        <begin position="25"/>
        <end position="80"/>
    </location>
</feature>
<proteinExistence type="predicted"/>
<feature type="compositionally biased region" description="Polar residues" evidence="1">
    <location>
        <begin position="25"/>
        <end position="40"/>
    </location>
</feature>
<evidence type="ECO:0008006" key="4">
    <source>
        <dbReference type="Google" id="ProtNLM"/>
    </source>
</evidence>
<protein>
    <recommendedName>
        <fullName evidence="4">Peptidase A2 domain-containing protein</fullName>
    </recommendedName>
</protein>
<dbReference type="Proteomes" id="UP000054324">
    <property type="component" value="Unassembled WGS sequence"/>
</dbReference>
<dbReference type="RefSeq" id="XP_009166538.1">
    <property type="nucleotide sequence ID" value="XM_009168274.1"/>
</dbReference>
<keyword evidence="3" id="KW-1185">Reference proteome</keyword>
<dbReference type="KEGG" id="ovi:T265_03727"/>
<evidence type="ECO:0000313" key="3">
    <source>
        <dbReference type="Proteomes" id="UP000054324"/>
    </source>
</evidence>
<accession>A0A075A2G3</accession>
<name>A0A075A2G3_OPIVI</name>
<dbReference type="CTD" id="20317914"/>
<feature type="compositionally biased region" description="Polar residues" evidence="1">
    <location>
        <begin position="49"/>
        <end position="60"/>
    </location>
</feature>
<dbReference type="EMBL" id="KL596673">
    <property type="protein sequence ID" value="KER29710.1"/>
    <property type="molecule type" value="Genomic_DNA"/>
</dbReference>
<dbReference type="OrthoDB" id="10064127at2759"/>
<dbReference type="GeneID" id="20317914"/>
<organism evidence="2 3">
    <name type="scientific">Opisthorchis viverrini</name>
    <name type="common">Southeast Asian liver fluke</name>
    <dbReference type="NCBI Taxonomy" id="6198"/>
    <lineage>
        <taxon>Eukaryota</taxon>
        <taxon>Metazoa</taxon>
        <taxon>Spiralia</taxon>
        <taxon>Lophotrochozoa</taxon>
        <taxon>Platyhelminthes</taxon>
        <taxon>Trematoda</taxon>
        <taxon>Digenea</taxon>
        <taxon>Opisthorchiida</taxon>
        <taxon>Opisthorchiata</taxon>
        <taxon>Opisthorchiidae</taxon>
        <taxon>Opisthorchis</taxon>
    </lineage>
</organism>
<dbReference type="AlphaFoldDB" id="A0A075A2G3"/>
<evidence type="ECO:0000313" key="2">
    <source>
        <dbReference type="EMBL" id="KER29710.1"/>
    </source>
</evidence>